<keyword evidence="7" id="KW-0283">Flagellar rotation</keyword>
<dbReference type="GO" id="GO:0009425">
    <property type="term" value="C:bacterial-type flagellum basal body"/>
    <property type="evidence" value="ECO:0007669"/>
    <property type="project" value="UniProtKB-SubCell"/>
</dbReference>
<dbReference type="Gene3D" id="2.30.330.10">
    <property type="entry name" value="SpoA-like"/>
    <property type="match status" value="1"/>
</dbReference>
<dbReference type="InterPro" id="IPR028976">
    <property type="entry name" value="CheC-like_sf"/>
</dbReference>
<keyword evidence="9" id="KW-0975">Bacterial flagellum</keyword>
<evidence type="ECO:0000259" key="11">
    <source>
        <dbReference type="Pfam" id="PF01052"/>
    </source>
</evidence>
<dbReference type="OrthoDB" id="9806941at2"/>
<organism evidence="12 13">
    <name type="scientific">Fulvimarina endophytica</name>
    <dbReference type="NCBI Taxonomy" id="2293836"/>
    <lineage>
        <taxon>Bacteria</taxon>
        <taxon>Pseudomonadati</taxon>
        <taxon>Pseudomonadota</taxon>
        <taxon>Alphaproteobacteria</taxon>
        <taxon>Hyphomicrobiales</taxon>
        <taxon>Aurantimonadaceae</taxon>
        <taxon>Fulvimarina</taxon>
    </lineage>
</organism>
<evidence type="ECO:0000256" key="6">
    <source>
        <dbReference type="ARBA" id="ARBA00022500"/>
    </source>
</evidence>
<accession>A0A371X4Y6</accession>
<protein>
    <recommendedName>
        <fullName evidence="4">Flagellar motor switch protein FliM</fullName>
    </recommendedName>
</protein>
<comment type="function">
    <text evidence="10">FliM is one of three proteins (FliG, FliN, FliM) that forms the rotor-mounted switch complex (C ring), located at the base of the basal body. This complex interacts with the CheY and CheZ chemotaxis proteins, in addition to contacting components of the motor that determine the direction of flagellar rotation.</text>
</comment>
<evidence type="ECO:0000256" key="5">
    <source>
        <dbReference type="ARBA" id="ARBA00022475"/>
    </source>
</evidence>
<comment type="caution">
    <text evidence="12">The sequence shown here is derived from an EMBL/GenBank/DDBJ whole genome shotgun (WGS) entry which is preliminary data.</text>
</comment>
<evidence type="ECO:0000256" key="10">
    <source>
        <dbReference type="ARBA" id="ARBA00025044"/>
    </source>
</evidence>
<proteinExistence type="inferred from homology"/>
<evidence type="ECO:0000256" key="3">
    <source>
        <dbReference type="ARBA" id="ARBA00011049"/>
    </source>
</evidence>
<sequence length="331" mass="36159">MSNTASVDGQSDISERLKSAAEIDPARLPQLRAIAEATADQLTTALNRLSVEKVAVTFAGFEGSFGPELGEGEVSPPLVTELLSKRFVRPAYLKAPQSFCDACIACFFGAAPSEAKGARRITDLDRALVREAFKALADSFALSFRRIDEAGFEAARLVPGDEFAELFGGANARRHVEMSFEIRKAKSKKAAREEAAKGAEAKPDEPLSTVVLALPSSYLALHRRRLAEPMKVPEPSPDDSWSEAMIRNFEKSGLHLKAILARKRVPMRDIAHLRVGQTLPLGVKVTEAITMECEGTPIFKSQVGFARGAYVARFEETIDPTREFIDDILSH</sequence>
<dbReference type="AlphaFoldDB" id="A0A371X4Y6"/>
<dbReference type="GO" id="GO:0005886">
    <property type="term" value="C:plasma membrane"/>
    <property type="evidence" value="ECO:0007669"/>
    <property type="project" value="UniProtKB-SubCell"/>
</dbReference>
<dbReference type="RefSeq" id="WP_116682513.1">
    <property type="nucleotide sequence ID" value="NZ_QURL01000003.1"/>
</dbReference>
<keyword evidence="6" id="KW-0145">Chemotaxis</keyword>
<gene>
    <name evidence="12" type="ORF">DYI37_06945</name>
</gene>
<dbReference type="GO" id="GO:0071978">
    <property type="term" value="P:bacterial-type flagellum-dependent swarming motility"/>
    <property type="evidence" value="ECO:0007669"/>
    <property type="project" value="TreeGrafter"/>
</dbReference>
<feature type="domain" description="Flagellar motor switch protein FliN-like C-terminal" evidence="11">
    <location>
        <begin position="253"/>
        <end position="318"/>
    </location>
</feature>
<dbReference type="Pfam" id="PF01052">
    <property type="entry name" value="FliMN_C"/>
    <property type="match status" value="1"/>
</dbReference>
<dbReference type="PANTHER" id="PTHR30034">
    <property type="entry name" value="FLAGELLAR MOTOR SWITCH PROTEIN FLIM"/>
    <property type="match status" value="1"/>
</dbReference>
<keyword evidence="5" id="KW-1003">Cell membrane</keyword>
<evidence type="ECO:0000256" key="7">
    <source>
        <dbReference type="ARBA" id="ARBA00022779"/>
    </source>
</evidence>
<name>A0A371X4Y6_9HYPH</name>
<evidence type="ECO:0000256" key="1">
    <source>
        <dbReference type="ARBA" id="ARBA00004117"/>
    </source>
</evidence>
<dbReference type="Gene3D" id="3.40.1550.10">
    <property type="entry name" value="CheC-like"/>
    <property type="match status" value="1"/>
</dbReference>
<reference evidence="12 13" key="1">
    <citation type="submission" date="2018-08" db="EMBL/GenBank/DDBJ databases">
        <title>Fulvimarina sp. 85, whole genome shotgun sequence.</title>
        <authorList>
            <person name="Tuo L."/>
        </authorList>
    </citation>
    <scope>NUCLEOTIDE SEQUENCE [LARGE SCALE GENOMIC DNA]</scope>
    <source>
        <strain evidence="12 13">85</strain>
    </source>
</reference>
<dbReference type="InterPro" id="IPR036429">
    <property type="entry name" value="SpoA-like_sf"/>
</dbReference>
<dbReference type="SUPFAM" id="SSF101801">
    <property type="entry name" value="Surface presentation of antigens (SPOA)"/>
    <property type="match status" value="1"/>
</dbReference>
<keyword evidence="8" id="KW-0472">Membrane</keyword>
<dbReference type="InterPro" id="IPR001543">
    <property type="entry name" value="FliN-like_C"/>
</dbReference>
<comment type="subcellular location">
    <subcellularLocation>
        <location evidence="1">Bacterial flagellum basal body</location>
    </subcellularLocation>
    <subcellularLocation>
        <location evidence="2">Cell membrane</location>
        <topology evidence="2">Peripheral membrane protein</topology>
    </subcellularLocation>
</comment>
<keyword evidence="13" id="KW-1185">Reference proteome</keyword>
<evidence type="ECO:0000256" key="9">
    <source>
        <dbReference type="ARBA" id="ARBA00023143"/>
    </source>
</evidence>
<dbReference type="PANTHER" id="PTHR30034:SF6">
    <property type="entry name" value="YOP PROTEINS TRANSLOCATION PROTEIN Q"/>
    <property type="match status" value="1"/>
</dbReference>
<evidence type="ECO:0000256" key="4">
    <source>
        <dbReference type="ARBA" id="ARBA00021898"/>
    </source>
</evidence>
<evidence type="ECO:0000313" key="13">
    <source>
        <dbReference type="Proteomes" id="UP000264310"/>
    </source>
</evidence>
<dbReference type="GO" id="GO:0050918">
    <property type="term" value="P:positive chemotaxis"/>
    <property type="evidence" value="ECO:0007669"/>
    <property type="project" value="TreeGrafter"/>
</dbReference>
<evidence type="ECO:0000313" key="12">
    <source>
        <dbReference type="EMBL" id="RFC64094.1"/>
    </source>
</evidence>
<evidence type="ECO:0000256" key="8">
    <source>
        <dbReference type="ARBA" id="ARBA00023136"/>
    </source>
</evidence>
<dbReference type="Proteomes" id="UP000264310">
    <property type="component" value="Unassembled WGS sequence"/>
</dbReference>
<comment type="similarity">
    <text evidence="3">Belongs to the FliM family.</text>
</comment>
<dbReference type="EMBL" id="QURL01000003">
    <property type="protein sequence ID" value="RFC64094.1"/>
    <property type="molecule type" value="Genomic_DNA"/>
</dbReference>
<evidence type="ECO:0000256" key="2">
    <source>
        <dbReference type="ARBA" id="ARBA00004202"/>
    </source>
</evidence>